<comment type="catalytic activity">
    <reaction evidence="4">
        <text>a quinone + sn-glycerol 3-phosphate = dihydroxyacetone phosphate + a quinol</text>
        <dbReference type="Rhea" id="RHEA:18977"/>
        <dbReference type="ChEBI" id="CHEBI:24646"/>
        <dbReference type="ChEBI" id="CHEBI:57597"/>
        <dbReference type="ChEBI" id="CHEBI:57642"/>
        <dbReference type="ChEBI" id="CHEBI:132124"/>
        <dbReference type="EC" id="1.1.5.3"/>
    </reaction>
</comment>
<accession>A0A1C3Z3L2</accession>
<dbReference type="HAMAP" id="MF_00753">
    <property type="entry name" value="Glycerol3P_GlpB"/>
    <property type="match status" value="1"/>
</dbReference>
<dbReference type="EC" id="1.1.5.3" evidence="4"/>
<reference evidence="7" key="1">
    <citation type="submission" date="2016-08" db="EMBL/GenBank/DDBJ databases">
        <authorList>
            <person name="Varghese N."/>
            <person name="Submissions Spin"/>
        </authorList>
    </citation>
    <scope>NUCLEOTIDE SEQUENCE [LARGE SCALE GENOMIC DNA]</scope>
    <source>
        <strain evidence="7">REICA_082</strain>
    </source>
</reference>
<keyword evidence="3 4" id="KW-0560">Oxidoreductase</keyword>
<evidence type="ECO:0000256" key="1">
    <source>
        <dbReference type="ARBA" id="ARBA00022630"/>
    </source>
</evidence>
<proteinExistence type="inferred from homology"/>
<gene>
    <name evidence="4" type="primary">glpB</name>
    <name evidence="6" type="ORF">GA0061071_101334</name>
</gene>
<dbReference type="EMBL" id="FMAY01000001">
    <property type="protein sequence ID" value="SCB76926.1"/>
    <property type="molecule type" value="Genomic_DNA"/>
</dbReference>
<dbReference type="GO" id="GO:0019563">
    <property type="term" value="P:glycerol catabolic process"/>
    <property type="evidence" value="ECO:0007669"/>
    <property type="project" value="UniProtKB-UniRule"/>
</dbReference>
<comment type="cofactor">
    <cofactor evidence="4">
        <name>FMN</name>
        <dbReference type="ChEBI" id="CHEBI:58210"/>
    </cofactor>
</comment>
<dbReference type="GO" id="GO:0004368">
    <property type="term" value="F:glycerol-3-phosphate dehydrogenase (quinone) activity"/>
    <property type="evidence" value="ECO:0007669"/>
    <property type="project" value="UniProtKB-UniRule"/>
</dbReference>
<evidence type="ECO:0000259" key="5">
    <source>
        <dbReference type="Pfam" id="PF00890"/>
    </source>
</evidence>
<dbReference type="NCBIfam" id="NF003720">
    <property type="entry name" value="PRK05329.1-3"/>
    <property type="match status" value="1"/>
</dbReference>
<dbReference type="InterPro" id="IPR009158">
    <property type="entry name" value="G3P_DH_GlpB_su"/>
</dbReference>
<sequence>MRFDTVIIGGGLAGLLCGIRLSENGQRCAIVSRGQSALGFSSGSLDLLSHLPDGQPVRDLNSAIALLAQHHPAHPYALLGAERVRHYAQQTQTLLADCGLALQGDVDTPHLRVTPLGSFRRAWLSPAEVPLKPDVSQRTGVIGISGFPDFQPQLAAASLRKRGIDAHAEEIELPVLDTLRDNPSEFRAVNIARHLDAPEHFAALYDALHPLSQQYDVLYLPACFGLTDSSVFTQLNQQLACPLHLLPTLPPSVPGMRMQFLLQQRFIHSGGSWMPGDEVLHADIQNDRVTQLWTRKHEDIPLRARHVVLASGSFFSNGLIADRDRVREAVFDLDVLQCDKRSDWYRDDIFETQPWQQFGVQTDAQLHALRQGKAINNLYVVGSVLGGFDAIAQGCGGGVCAVTALHAAQQIAAQGGEQ</sequence>
<keyword evidence="2 4" id="KW-0288">FMN</keyword>
<feature type="domain" description="FAD-dependent oxidoreductase 2 FAD-binding" evidence="5">
    <location>
        <begin position="4"/>
        <end position="399"/>
    </location>
</feature>
<evidence type="ECO:0000313" key="6">
    <source>
        <dbReference type="EMBL" id="SCB76926.1"/>
    </source>
</evidence>
<organism evidence="6 7">
    <name type="scientific">Kosakonia oryzendophytica</name>
    <dbReference type="NCBI Taxonomy" id="1005665"/>
    <lineage>
        <taxon>Bacteria</taxon>
        <taxon>Pseudomonadati</taxon>
        <taxon>Pseudomonadota</taxon>
        <taxon>Gammaproteobacteria</taxon>
        <taxon>Enterobacterales</taxon>
        <taxon>Enterobacteriaceae</taxon>
        <taxon>Kosakonia</taxon>
    </lineage>
</organism>
<dbReference type="GO" id="GO:0009331">
    <property type="term" value="C:glycerol-3-phosphate dehydrogenase (FAD) complex"/>
    <property type="evidence" value="ECO:0007669"/>
    <property type="project" value="InterPro"/>
</dbReference>
<comment type="similarity">
    <text evidence="4">Belongs to the anaerobic G-3-P dehydrogenase subunit B family.</text>
</comment>
<dbReference type="SUPFAM" id="SSF51905">
    <property type="entry name" value="FAD/NAD(P)-binding domain"/>
    <property type="match status" value="1"/>
</dbReference>
<dbReference type="OrthoDB" id="6395323at2"/>
<name>A0A1C3Z3L2_9ENTR</name>
<dbReference type="NCBIfam" id="NF003719">
    <property type="entry name" value="PRK05329.1-2"/>
    <property type="match status" value="1"/>
</dbReference>
<keyword evidence="7" id="KW-1185">Reference proteome</keyword>
<comment type="pathway">
    <text evidence="4">Polyol metabolism; glycerol degradation via glycerol kinase pathway; glycerone phosphate from sn-glycerol 3-phosphate (anaerobic route): step 1/1.</text>
</comment>
<dbReference type="NCBIfam" id="NF003718">
    <property type="entry name" value="PRK05329.1-1"/>
    <property type="match status" value="1"/>
</dbReference>
<dbReference type="InterPro" id="IPR003953">
    <property type="entry name" value="FAD-dep_OxRdtase_2_FAD-bd"/>
</dbReference>
<dbReference type="Gene3D" id="3.50.50.60">
    <property type="entry name" value="FAD/NAD(P)-binding domain"/>
    <property type="match status" value="1"/>
</dbReference>
<evidence type="ECO:0000256" key="4">
    <source>
        <dbReference type="HAMAP-Rule" id="MF_00753"/>
    </source>
</evidence>
<keyword evidence="1 4" id="KW-0285">Flavoprotein</keyword>
<dbReference type="Proteomes" id="UP000198975">
    <property type="component" value="Unassembled WGS sequence"/>
</dbReference>
<dbReference type="Pfam" id="PF00890">
    <property type="entry name" value="FAD_binding_2"/>
    <property type="match status" value="1"/>
</dbReference>
<evidence type="ECO:0000313" key="7">
    <source>
        <dbReference type="Proteomes" id="UP000198975"/>
    </source>
</evidence>
<comment type="function">
    <text evidence="4">Conversion of glycerol 3-phosphate to dihydroxyacetone. Uses fumarate or nitrate as electron acceptor.</text>
</comment>
<dbReference type="InterPro" id="IPR036188">
    <property type="entry name" value="FAD/NAD-bd_sf"/>
</dbReference>
<dbReference type="RefSeq" id="WP_061493945.1">
    <property type="nucleotide sequence ID" value="NZ_CP115659.1"/>
</dbReference>
<evidence type="ECO:0000256" key="3">
    <source>
        <dbReference type="ARBA" id="ARBA00023002"/>
    </source>
</evidence>
<dbReference type="UniPathway" id="UPA00618">
    <property type="reaction ID" value="UER00673"/>
</dbReference>
<dbReference type="AlphaFoldDB" id="A0A1C3Z3L2"/>
<comment type="subunit">
    <text evidence="4">Composed of a catalytic GlpA/B dimer and of membrane bound GlpC.</text>
</comment>
<protein>
    <recommendedName>
        <fullName evidence="4">Anaerobic glycerol-3-phosphate dehydrogenase subunit B</fullName>
        <shortName evidence="4">Anaerobic G-3-P dehydrogenase subunit B</shortName>
        <shortName evidence="4">Anaerobic G3Pdhase B</shortName>
        <ecNumber evidence="4">1.1.5.3</ecNumber>
    </recommendedName>
</protein>
<dbReference type="PIRSF" id="PIRSF000141">
    <property type="entry name" value="Anaerobic_G3P_dh"/>
    <property type="match status" value="1"/>
</dbReference>
<evidence type="ECO:0000256" key="2">
    <source>
        <dbReference type="ARBA" id="ARBA00022643"/>
    </source>
</evidence>
<dbReference type="NCBIfam" id="TIGR03378">
    <property type="entry name" value="glycerol3P_GlpB"/>
    <property type="match status" value="1"/>
</dbReference>
<dbReference type="NCBIfam" id="NF003721">
    <property type="entry name" value="PRK05329.1-4"/>
    <property type="match status" value="1"/>
</dbReference>